<evidence type="ECO:0000313" key="2">
    <source>
        <dbReference type="Proteomes" id="UP000540989"/>
    </source>
</evidence>
<reference evidence="1 2" key="1">
    <citation type="submission" date="2020-08" db="EMBL/GenBank/DDBJ databases">
        <title>Genomic Encyclopedia of Type Strains, Phase IV (KMG-V): Genome sequencing to study the core and pangenomes of soil and plant-associated prokaryotes.</title>
        <authorList>
            <person name="Whitman W."/>
        </authorList>
    </citation>
    <scope>NUCLEOTIDE SEQUENCE [LARGE SCALE GENOMIC DNA]</scope>
    <source>
        <strain evidence="1 2">M8UP14</strain>
    </source>
</reference>
<dbReference type="InterPro" id="IPR008792">
    <property type="entry name" value="PQQD"/>
</dbReference>
<dbReference type="Proteomes" id="UP000540989">
    <property type="component" value="Unassembled WGS sequence"/>
</dbReference>
<accession>A0A7W7ZL13</accession>
<dbReference type="AlphaFoldDB" id="A0A7W7ZL13"/>
<dbReference type="InterPro" id="IPR041881">
    <property type="entry name" value="PqqD_sf"/>
</dbReference>
<keyword evidence="2" id="KW-1185">Reference proteome</keyword>
<dbReference type="EMBL" id="JACHIP010000030">
    <property type="protein sequence ID" value="MBB5061166.1"/>
    <property type="molecule type" value="Genomic_DNA"/>
</dbReference>
<dbReference type="Pfam" id="PF05402">
    <property type="entry name" value="PqqD"/>
    <property type="match status" value="1"/>
</dbReference>
<comment type="caution">
    <text evidence="1">The sequence shown here is derived from an EMBL/GenBank/DDBJ whole genome shotgun (WGS) entry which is preliminary data.</text>
</comment>
<protein>
    <recommendedName>
        <fullName evidence="3">Coenzyme PQQ synthesis protein D (PqqD)</fullName>
    </recommendedName>
</protein>
<sequence length="84" mass="9218">MMNGSSHLRTIVNQDGAAVLDTKLGSIATLNSTGAYVWQSLERGDTLEVIIANLSREAETPHKTVERDVLEFVEALRAQQLLSH</sequence>
<evidence type="ECO:0000313" key="1">
    <source>
        <dbReference type="EMBL" id="MBB5061166.1"/>
    </source>
</evidence>
<organism evidence="1 2">
    <name type="scientific">Granulicella aggregans</name>
    <dbReference type="NCBI Taxonomy" id="474949"/>
    <lineage>
        <taxon>Bacteria</taxon>
        <taxon>Pseudomonadati</taxon>
        <taxon>Acidobacteriota</taxon>
        <taxon>Terriglobia</taxon>
        <taxon>Terriglobales</taxon>
        <taxon>Acidobacteriaceae</taxon>
        <taxon>Granulicella</taxon>
    </lineage>
</organism>
<dbReference type="Gene3D" id="1.10.10.1150">
    <property type="entry name" value="Coenzyme PQQ synthesis protein D (PqqD)"/>
    <property type="match status" value="1"/>
</dbReference>
<name>A0A7W7ZL13_9BACT</name>
<proteinExistence type="predicted"/>
<evidence type="ECO:0008006" key="3">
    <source>
        <dbReference type="Google" id="ProtNLM"/>
    </source>
</evidence>
<gene>
    <name evidence="1" type="ORF">HDF16_005902</name>
</gene>